<dbReference type="Proteomes" id="UP000031982">
    <property type="component" value="Unassembled WGS sequence"/>
</dbReference>
<evidence type="ECO:0000313" key="3">
    <source>
        <dbReference type="Proteomes" id="UP000031982"/>
    </source>
</evidence>
<comment type="caution">
    <text evidence="2">The sequence shown here is derived from an EMBL/GenBank/DDBJ whole genome shotgun (WGS) entry which is preliminary data.</text>
</comment>
<dbReference type="InterPro" id="IPR018891">
    <property type="entry name" value="AIPR_C"/>
</dbReference>
<name>A0ABR5AZW2_BACBA</name>
<reference evidence="2 3" key="1">
    <citation type="submission" date="2015-01" db="EMBL/GenBank/DDBJ databases">
        <title>Genome Assembly of Bacillus badius MTCC 1458.</title>
        <authorList>
            <person name="Verma A."/>
            <person name="Khatri I."/>
            <person name="Mual P."/>
            <person name="Subramanian S."/>
            <person name="Krishnamurthi S."/>
        </authorList>
    </citation>
    <scope>NUCLEOTIDE SEQUENCE [LARGE SCALE GENOMIC DNA]</scope>
    <source>
        <strain evidence="2 3">MTCC 1458</strain>
    </source>
</reference>
<proteinExistence type="predicted"/>
<gene>
    <name evidence="2" type="ORF">SD77_0008</name>
</gene>
<protein>
    <submittedName>
        <fullName evidence="2">Abortive infection phage resistance protein</fullName>
    </submittedName>
</protein>
<evidence type="ECO:0000313" key="2">
    <source>
        <dbReference type="EMBL" id="KIL80160.1"/>
    </source>
</evidence>
<dbReference type="EMBL" id="JXLP01000001">
    <property type="protein sequence ID" value="KIL80160.1"/>
    <property type="molecule type" value="Genomic_DNA"/>
</dbReference>
<sequence length="648" mass="75695">MDGLINEYYEVFKGLPNYRPIVRNNITEDAFTIAVLDIMYKEILNLDFTATNVESLAKYIVAPPDGGIDIFIEYEDGDEYRYDIIQVKYTTLGQQDIKQCLAMMQRTIKDYLKDPQSVHKNLREVISNTNFDGIYKNNCTYYVIHNGDLNYASGLKKSEKIVTSNELKILQQSFGTDSVPEEILKSDGFNNFISYNHNSDENTEEAYLCNLSGYDLAKLNNKYASTELGKNILFGQNLRDSLENKSKTYHSMKQTIDHEPEKFWFYNNGITIIAEGFTADAVPLVNEENNEQSNKKIDSVTLQKFSIINGAQTTSSLGIYLKEAEIDRDEDKINNLKNVYVLTRILVINKSELKNNISIYNNMQNPITSRDMVSNRPEQKKLYEWLISGDKPNIHVEIRRGSNPPSHLNLLKHQSTTNEALAQLAFASFYREPYTAKDKKRTLFNNDYSKEEFTINEDYHKIFNFHNENDKCGILFKKTKSEIDELLFVAHLYKESKKYLKKEYELRLEKQYTKLKSADEDEHQNINDFINNYKTQIAINNICFFYCMALYYEFKAQFDEDNNKTFNYSAFYDRDPQFKQNLIENFTQLFLTKTIEIIKNESAGTANVSNWIRSKKSEDLFMKKLRQELAVNLSFSNQYKTFIDQFKH</sequence>
<organism evidence="2 3">
    <name type="scientific">Bacillus badius</name>
    <dbReference type="NCBI Taxonomy" id="1455"/>
    <lineage>
        <taxon>Bacteria</taxon>
        <taxon>Bacillati</taxon>
        <taxon>Bacillota</taxon>
        <taxon>Bacilli</taxon>
        <taxon>Bacillales</taxon>
        <taxon>Bacillaceae</taxon>
        <taxon>Pseudobacillus</taxon>
    </lineage>
</organism>
<accession>A0ABR5AZW2</accession>
<evidence type="ECO:0000259" key="1">
    <source>
        <dbReference type="Pfam" id="PF10592"/>
    </source>
</evidence>
<dbReference type="Pfam" id="PF10592">
    <property type="entry name" value="AIPR"/>
    <property type="match status" value="1"/>
</dbReference>
<dbReference type="RefSeq" id="WP_041113001.1">
    <property type="nucleotide sequence ID" value="NZ_JARTHD010000056.1"/>
</dbReference>
<keyword evidence="3" id="KW-1185">Reference proteome</keyword>
<feature type="domain" description="Abortive phage infection protein C-terminal" evidence="1">
    <location>
        <begin position="234"/>
        <end position="566"/>
    </location>
</feature>